<evidence type="ECO:0000313" key="3">
    <source>
        <dbReference type="Proteomes" id="UP000539313"/>
    </source>
</evidence>
<comment type="caution">
    <text evidence="2">The sequence shown here is derived from an EMBL/GenBank/DDBJ whole genome shotgun (WGS) entry which is preliminary data.</text>
</comment>
<dbReference type="AlphaFoldDB" id="A0A7W3RAN7"/>
<gene>
    <name evidence="2" type="ORF">HNR21_004776</name>
</gene>
<organism evidence="2 3">
    <name type="scientific">Thermomonospora cellulosilytica</name>
    <dbReference type="NCBI Taxonomy" id="1411118"/>
    <lineage>
        <taxon>Bacteria</taxon>
        <taxon>Bacillati</taxon>
        <taxon>Actinomycetota</taxon>
        <taxon>Actinomycetes</taxon>
        <taxon>Streptosporangiales</taxon>
        <taxon>Thermomonosporaceae</taxon>
        <taxon>Thermomonospora</taxon>
    </lineage>
</organism>
<evidence type="ECO:0000313" key="2">
    <source>
        <dbReference type="EMBL" id="MBA9005894.1"/>
    </source>
</evidence>
<dbReference type="RefSeq" id="WP_182706951.1">
    <property type="nucleotide sequence ID" value="NZ_JACJII010000001.1"/>
</dbReference>
<feature type="region of interest" description="Disordered" evidence="1">
    <location>
        <begin position="1"/>
        <end position="23"/>
    </location>
</feature>
<dbReference type="Proteomes" id="UP000539313">
    <property type="component" value="Unassembled WGS sequence"/>
</dbReference>
<proteinExistence type="predicted"/>
<sequence>MPYTSDGHWMGPGDEPEDDPDAPGVVARCSGFVSCPHCIEERDAFLASRPDLVLDERTGLLVHRP</sequence>
<reference evidence="2 3" key="1">
    <citation type="submission" date="2020-08" db="EMBL/GenBank/DDBJ databases">
        <title>Sequencing the genomes of 1000 actinobacteria strains.</title>
        <authorList>
            <person name="Klenk H.-P."/>
        </authorList>
    </citation>
    <scope>NUCLEOTIDE SEQUENCE [LARGE SCALE GENOMIC DNA]</scope>
    <source>
        <strain evidence="2 3">DSM 45823</strain>
    </source>
</reference>
<name>A0A7W3RAN7_9ACTN</name>
<evidence type="ECO:0000256" key="1">
    <source>
        <dbReference type="SAM" id="MobiDB-lite"/>
    </source>
</evidence>
<protein>
    <submittedName>
        <fullName evidence="2">Uncharacterized protein</fullName>
    </submittedName>
</protein>
<accession>A0A7W3RAN7</accession>
<dbReference type="EMBL" id="JACJII010000001">
    <property type="protein sequence ID" value="MBA9005894.1"/>
    <property type="molecule type" value="Genomic_DNA"/>
</dbReference>
<keyword evidence="3" id="KW-1185">Reference proteome</keyword>